<protein>
    <submittedName>
        <fullName evidence="3">Uncharacterized protein</fullName>
    </submittedName>
</protein>
<feature type="signal peptide" evidence="2">
    <location>
        <begin position="1"/>
        <end position="16"/>
    </location>
</feature>
<feature type="region of interest" description="Disordered" evidence="1">
    <location>
        <begin position="226"/>
        <end position="247"/>
    </location>
</feature>
<name>A0A8J2X4P5_9STRA</name>
<evidence type="ECO:0000256" key="2">
    <source>
        <dbReference type="SAM" id="SignalP"/>
    </source>
</evidence>
<feature type="region of interest" description="Disordered" evidence="1">
    <location>
        <begin position="840"/>
        <end position="871"/>
    </location>
</feature>
<evidence type="ECO:0000256" key="1">
    <source>
        <dbReference type="SAM" id="MobiDB-lite"/>
    </source>
</evidence>
<dbReference type="AlphaFoldDB" id="A0A8J2X4P5"/>
<evidence type="ECO:0000313" key="3">
    <source>
        <dbReference type="EMBL" id="CAH0379260.1"/>
    </source>
</evidence>
<keyword evidence="2" id="KW-0732">Signal</keyword>
<organism evidence="3 4">
    <name type="scientific">Pelagomonas calceolata</name>
    <dbReference type="NCBI Taxonomy" id="35677"/>
    <lineage>
        <taxon>Eukaryota</taxon>
        <taxon>Sar</taxon>
        <taxon>Stramenopiles</taxon>
        <taxon>Ochrophyta</taxon>
        <taxon>Pelagophyceae</taxon>
        <taxon>Pelagomonadales</taxon>
        <taxon>Pelagomonadaceae</taxon>
        <taxon>Pelagomonas</taxon>
    </lineage>
</organism>
<sequence length="893" mass="94239">MLRLLLALALAAPAAGQAPKSTATKDCQSTVVTSPAGDNGCNYGACKSLTGGTLTCAYDSSFCGSTEDWLTAQDVIDAGEECTCEHILNYPNNIGTCSSSGVYSPMALASDCSGGTAVCEAEPGGHYMMGDIQSGVKQFTSCDLKCDASKDHRYDVPTDTYQDCEFYQAQWATLGQAPTGRMYPRRMVMMDDMAVVGGYVKSTSMESDYEENMKDRNGYDFEIRGPFSRSDPDASEGTSVHEDLKAYSPPGRSWDEYEMGFVKVDTTTGVPQDIIHFGGHGEDGLWGIHANSDNTKIVASGYFIGNLTLDGLPTIYTVNGGMNNAAGLGMDGWVATFDANLVPGWLTRWPESGVGSTDSSRCMDVDFDSSDHIYGVGYQCSTDSCVGVMSKMAAADGSQVWEKVFTDAQHFERVSTSNDDSDDFFVRGKLFTTTGEPTAENPTPFGVACAADDCGVIARMSSDGAVIWARTIEGADWSMRYFSGEIELDATGAPYIYVAMKDAAQTGVVSLDSGTPYAGCKDDTTGVVMPAYEVSTAKMVTASDCPSGSTFVDTDSADAVWAASANTGVHCARHSDDGCVMKYHAYTGLPIWASTFGGLDAIVTMADGSLHAIGDGRGVQFDSVYTPDTTTSWTWHAELDATTGKGKSVKAFGSATGSGSTVCYDAASTPGGDLIIAGYSAATSIYFDESFTLTYPEENQETQFMLMKVETSGTKATPSCISTCTNDRSTTVIEAGFCYIDGLCYADGVTGESLGRSCKVCDPSKSQTSWSDGPTLGVTECFIDGNCVQAAEFDYFTDRGGRATGCVYCDVYSECRACDPAQSITEWTVNDGYTATGEAMPNDCLADDTTTDTTDSGDSPDRTTAASGGTLSESDGAQALVAGALAPLAALLL</sequence>
<accession>A0A8J2X4P5</accession>
<reference evidence="3" key="1">
    <citation type="submission" date="2021-11" db="EMBL/GenBank/DDBJ databases">
        <authorList>
            <consortium name="Genoscope - CEA"/>
            <person name="William W."/>
        </authorList>
    </citation>
    <scope>NUCLEOTIDE SEQUENCE</scope>
</reference>
<gene>
    <name evidence="3" type="ORF">PECAL_6P08700</name>
</gene>
<feature type="chain" id="PRO_5035310130" evidence="2">
    <location>
        <begin position="17"/>
        <end position="893"/>
    </location>
</feature>
<keyword evidence="4" id="KW-1185">Reference proteome</keyword>
<comment type="caution">
    <text evidence="3">The sequence shown here is derived from an EMBL/GenBank/DDBJ whole genome shotgun (WGS) entry which is preliminary data.</text>
</comment>
<dbReference type="OrthoDB" id="199598at2759"/>
<dbReference type="EMBL" id="CAKKNE010000006">
    <property type="protein sequence ID" value="CAH0379260.1"/>
    <property type="molecule type" value="Genomic_DNA"/>
</dbReference>
<dbReference type="Proteomes" id="UP000789595">
    <property type="component" value="Unassembled WGS sequence"/>
</dbReference>
<evidence type="ECO:0000313" key="4">
    <source>
        <dbReference type="Proteomes" id="UP000789595"/>
    </source>
</evidence>
<proteinExistence type="predicted"/>